<evidence type="ECO:0000313" key="4">
    <source>
        <dbReference type="Proteomes" id="UP000288216"/>
    </source>
</evidence>
<evidence type="ECO:0000256" key="1">
    <source>
        <dbReference type="SAM" id="MobiDB-lite"/>
    </source>
</evidence>
<name>A0A401QEA2_SCYTO</name>
<dbReference type="Pfam" id="PF12872">
    <property type="entry name" value="OST-HTH"/>
    <property type="match status" value="1"/>
</dbReference>
<accession>A0A401QEA2</accession>
<feature type="domain" description="HTH OST-type" evidence="2">
    <location>
        <begin position="2"/>
        <end position="76"/>
    </location>
</feature>
<keyword evidence="4" id="KW-1185">Reference proteome</keyword>
<dbReference type="OrthoDB" id="10635057at2759"/>
<dbReference type="PROSITE" id="PS51644">
    <property type="entry name" value="HTH_OST"/>
    <property type="match status" value="1"/>
</dbReference>
<feature type="non-terminal residue" evidence="3">
    <location>
        <position position="1"/>
    </location>
</feature>
<evidence type="ECO:0000259" key="2">
    <source>
        <dbReference type="PROSITE" id="PS51644"/>
    </source>
</evidence>
<dbReference type="CDD" id="cd08824">
    <property type="entry name" value="LOTUS"/>
    <property type="match status" value="1"/>
</dbReference>
<dbReference type="InterPro" id="IPR025605">
    <property type="entry name" value="OST-HTH/LOTUS_dom"/>
</dbReference>
<evidence type="ECO:0000313" key="3">
    <source>
        <dbReference type="EMBL" id="GCB83672.1"/>
    </source>
</evidence>
<dbReference type="Gene3D" id="3.30.420.610">
    <property type="entry name" value="LOTUS domain-like"/>
    <property type="match status" value="1"/>
</dbReference>
<proteinExistence type="predicted"/>
<sequence length="129" mass="14768">DKMEMLKDELLQLCRRFRTGIRFKKLPKIYKKQFGKDLEAADYEFPTIQALVESMNDILYLTPTKYGFTVSAISRKPRKQSPLIPDTSFGFSKAPPATWRDTDIRCQPEVTPSMSQARPPKPSPSGNKI</sequence>
<reference evidence="3 4" key="1">
    <citation type="journal article" date="2018" name="Nat. Ecol. Evol.">
        <title>Shark genomes provide insights into elasmobranch evolution and the origin of vertebrates.</title>
        <authorList>
            <person name="Hara Y"/>
            <person name="Yamaguchi K"/>
            <person name="Onimaru K"/>
            <person name="Kadota M"/>
            <person name="Koyanagi M"/>
            <person name="Keeley SD"/>
            <person name="Tatsumi K"/>
            <person name="Tanaka K"/>
            <person name="Motone F"/>
            <person name="Kageyama Y"/>
            <person name="Nozu R"/>
            <person name="Adachi N"/>
            <person name="Nishimura O"/>
            <person name="Nakagawa R"/>
            <person name="Tanegashima C"/>
            <person name="Kiyatake I"/>
            <person name="Matsumoto R"/>
            <person name="Murakumo K"/>
            <person name="Nishida K"/>
            <person name="Terakita A"/>
            <person name="Kuratani S"/>
            <person name="Sato K"/>
            <person name="Hyodo S Kuraku.S."/>
        </authorList>
    </citation>
    <scope>NUCLEOTIDE SEQUENCE [LARGE SCALE GENOMIC DNA]</scope>
</reference>
<dbReference type="InterPro" id="IPR041966">
    <property type="entry name" value="LOTUS-like"/>
</dbReference>
<dbReference type="Proteomes" id="UP000288216">
    <property type="component" value="Unassembled WGS sequence"/>
</dbReference>
<dbReference type="EMBL" id="BFAA01041709">
    <property type="protein sequence ID" value="GCB83672.1"/>
    <property type="molecule type" value="Genomic_DNA"/>
</dbReference>
<gene>
    <name evidence="3" type="ORF">scyTo_0024233</name>
</gene>
<dbReference type="AlphaFoldDB" id="A0A401QEA2"/>
<organism evidence="3 4">
    <name type="scientific">Scyliorhinus torazame</name>
    <name type="common">Cloudy catshark</name>
    <name type="synonym">Catulus torazame</name>
    <dbReference type="NCBI Taxonomy" id="75743"/>
    <lineage>
        <taxon>Eukaryota</taxon>
        <taxon>Metazoa</taxon>
        <taxon>Chordata</taxon>
        <taxon>Craniata</taxon>
        <taxon>Vertebrata</taxon>
        <taxon>Chondrichthyes</taxon>
        <taxon>Elasmobranchii</taxon>
        <taxon>Galeomorphii</taxon>
        <taxon>Galeoidea</taxon>
        <taxon>Carcharhiniformes</taxon>
        <taxon>Scyliorhinidae</taxon>
        <taxon>Scyliorhinus</taxon>
    </lineage>
</organism>
<feature type="region of interest" description="Disordered" evidence="1">
    <location>
        <begin position="77"/>
        <end position="129"/>
    </location>
</feature>
<protein>
    <recommendedName>
        <fullName evidence="2">HTH OST-type domain-containing protein</fullName>
    </recommendedName>
</protein>
<comment type="caution">
    <text evidence="3">The sequence shown here is derived from an EMBL/GenBank/DDBJ whole genome shotgun (WGS) entry which is preliminary data.</text>
</comment>